<dbReference type="PANTHER" id="PTHR43592:SF15">
    <property type="entry name" value="CAAX AMINO TERMINAL PROTEASE FAMILY PROTEIN"/>
    <property type="match status" value="1"/>
</dbReference>
<dbReference type="Proteomes" id="UP000593892">
    <property type="component" value="Chromosome"/>
</dbReference>
<keyword evidence="1" id="KW-1133">Transmembrane helix</keyword>
<proteinExistence type="predicted"/>
<name>A0A7S7NLX1_PALFE</name>
<dbReference type="Pfam" id="PF02517">
    <property type="entry name" value="Rce1-like"/>
    <property type="match status" value="1"/>
</dbReference>
<dbReference type="PANTHER" id="PTHR43592">
    <property type="entry name" value="CAAX AMINO TERMINAL PROTEASE"/>
    <property type="match status" value="1"/>
</dbReference>
<keyword evidence="4" id="KW-1185">Reference proteome</keyword>
<feature type="transmembrane region" description="Helical" evidence="1">
    <location>
        <begin position="21"/>
        <end position="41"/>
    </location>
</feature>
<evidence type="ECO:0000313" key="4">
    <source>
        <dbReference type="Proteomes" id="UP000593892"/>
    </source>
</evidence>
<organism evidence="3 4">
    <name type="scientific">Paludibaculum fermentans</name>
    <dbReference type="NCBI Taxonomy" id="1473598"/>
    <lineage>
        <taxon>Bacteria</taxon>
        <taxon>Pseudomonadati</taxon>
        <taxon>Acidobacteriota</taxon>
        <taxon>Terriglobia</taxon>
        <taxon>Bryobacterales</taxon>
        <taxon>Bryobacteraceae</taxon>
        <taxon>Paludibaculum</taxon>
    </lineage>
</organism>
<keyword evidence="1" id="KW-0812">Transmembrane</keyword>
<dbReference type="EMBL" id="CP063849">
    <property type="protein sequence ID" value="QOY86027.1"/>
    <property type="molecule type" value="Genomic_DNA"/>
</dbReference>
<reference evidence="3 4" key="1">
    <citation type="submission" date="2020-10" db="EMBL/GenBank/DDBJ databases">
        <title>Complete genome sequence of Paludibaculum fermentans P105T, a facultatively anaerobic acidobacterium capable of dissimilatory Fe(III) reduction.</title>
        <authorList>
            <person name="Dedysh S.N."/>
            <person name="Beletsky A.V."/>
            <person name="Kulichevskaya I.S."/>
            <person name="Mardanov A.V."/>
            <person name="Ravin N.V."/>
        </authorList>
    </citation>
    <scope>NUCLEOTIDE SEQUENCE [LARGE SCALE GENOMIC DNA]</scope>
    <source>
        <strain evidence="3 4">P105</strain>
    </source>
</reference>
<feature type="transmembrane region" description="Helical" evidence="1">
    <location>
        <begin position="100"/>
        <end position="121"/>
    </location>
</feature>
<keyword evidence="3" id="KW-0482">Metalloprotease</keyword>
<feature type="transmembrane region" description="Helical" evidence="1">
    <location>
        <begin position="219"/>
        <end position="239"/>
    </location>
</feature>
<keyword evidence="1" id="KW-0472">Membrane</keyword>
<evidence type="ECO:0000313" key="3">
    <source>
        <dbReference type="EMBL" id="QOY86027.1"/>
    </source>
</evidence>
<accession>A0A7S7NLX1</accession>
<evidence type="ECO:0000256" key="1">
    <source>
        <dbReference type="SAM" id="Phobius"/>
    </source>
</evidence>
<dbReference type="InterPro" id="IPR003675">
    <property type="entry name" value="Rce1/LyrA-like_dom"/>
</dbReference>
<keyword evidence="3" id="KW-0645">Protease</keyword>
<feature type="transmembrane region" description="Helical" evidence="1">
    <location>
        <begin position="133"/>
        <end position="154"/>
    </location>
</feature>
<dbReference type="GO" id="GO:0080120">
    <property type="term" value="P:CAAX-box protein maturation"/>
    <property type="evidence" value="ECO:0007669"/>
    <property type="project" value="UniProtKB-ARBA"/>
</dbReference>
<evidence type="ECO:0000259" key="2">
    <source>
        <dbReference type="Pfam" id="PF02517"/>
    </source>
</evidence>
<dbReference type="GO" id="GO:0008237">
    <property type="term" value="F:metallopeptidase activity"/>
    <property type="evidence" value="ECO:0007669"/>
    <property type="project" value="UniProtKB-KW"/>
</dbReference>
<dbReference type="AlphaFoldDB" id="A0A7S7NLX1"/>
<feature type="transmembrane region" description="Helical" evidence="1">
    <location>
        <begin position="194"/>
        <end position="212"/>
    </location>
</feature>
<feature type="transmembrane region" description="Helical" evidence="1">
    <location>
        <begin position="166"/>
        <end position="188"/>
    </location>
</feature>
<dbReference type="KEGG" id="pfer:IRI77_24865"/>
<dbReference type="GO" id="GO:0006508">
    <property type="term" value="P:proteolysis"/>
    <property type="evidence" value="ECO:0007669"/>
    <property type="project" value="UniProtKB-KW"/>
</dbReference>
<dbReference type="RefSeq" id="WP_194447696.1">
    <property type="nucleotide sequence ID" value="NZ_CP063849.1"/>
</dbReference>
<dbReference type="GO" id="GO:0004175">
    <property type="term" value="F:endopeptidase activity"/>
    <property type="evidence" value="ECO:0007669"/>
    <property type="project" value="UniProtKB-ARBA"/>
</dbReference>
<feature type="transmembrane region" description="Helical" evidence="1">
    <location>
        <begin position="61"/>
        <end position="79"/>
    </location>
</feature>
<sequence>MTQPGSIFAEDGPRPKHPFWSWIDAALIFTLAVPCLFLSALLSKGLFSLASAPPSDAVKAITLQFVAYALWFGVLILLLKTRYDEPFWRSLGWKVPWPRMGLTILAGPLLVVMVAVLGQVLNTPVTDNSIEKLLHGRMSILLVGFFATTLGPLAEELIFRGFLQPLMVRTFGVAAGIVLSSLPFALLHGPQYSWTWQHIALLVLASSVFGYTRQRTGSTAASTLVHATYNLTFFAGFLLQRKELFS</sequence>
<keyword evidence="3" id="KW-0378">Hydrolase</keyword>
<feature type="domain" description="CAAX prenyl protease 2/Lysostaphin resistance protein A-like" evidence="2">
    <location>
        <begin position="140"/>
        <end position="231"/>
    </location>
</feature>
<protein>
    <submittedName>
        <fullName evidence="3">CPBP family intramembrane metalloprotease</fullName>
    </submittedName>
</protein>
<gene>
    <name evidence="3" type="ORF">IRI77_24865</name>
</gene>